<name>X0ZB90_9ZZZZ</name>
<gene>
    <name evidence="1" type="ORF">S01H4_15101</name>
    <name evidence="2" type="ORF">S01H4_15104</name>
</gene>
<dbReference type="AlphaFoldDB" id="X0ZB90"/>
<evidence type="ECO:0000313" key="2">
    <source>
        <dbReference type="EMBL" id="GAG66834.1"/>
    </source>
</evidence>
<reference evidence="1" key="1">
    <citation type="journal article" date="2014" name="Front. Microbiol.">
        <title>High frequency of phylogenetically diverse reductive dehalogenase-homologous genes in deep subseafloor sedimentary metagenomes.</title>
        <authorList>
            <person name="Kawai M."/>
            <person name="Futagami T."/>
            <person name="Toyoda A."/>
            <person name="Takaki Y."/>
            <person name="Nishi S."/>
            <person name="Hori S."/>
            <person name="Arai W."/>
            <person name="Tsubouchi T."/>
            <person name="Morono Y."/>
            <person name="Uchiyama I."/>
            <person name="Ito T."/>
            <person name="Fujiyama A."/>
            <person name="Inagaki F."/>
            <person name="Takami H."/>
        </authorList>
    </citation>
    <scope>NUCLEOTIDE SEQUENCE</scope>
    <source>
        <strain evidence="1">Expedition CK06-06</strain>
    </source>
</reference>
<dbReference type="EMBL" id="BART01006617">
    <property type="protein sequence ID" value="GAG66820.1"/>
    <property type="molecule type" value="Genomic_DNA"/>
</dbReference>
<accession>X0ZB90</accession>
<evidence type="ECO:0008006" key="3">
    <source>
        <dbReference type="Google" id="ProtNLM"/>
    </source>
</evidence>
<dbReference type="Gene3D" id="3.30.200.20">
    <property type="entry name" value="Phosphorylase Kinase, domain 1"/>
    <property type="match status" value="1"/>
</dbReference>
<comment type="caution">
    <text evidence="1">The sequence shown here is derived from an EMBL/GenBank/DDBJ whole genome shotgun (WGS) entry which is preliminary data.</text>
</comment>
<protein>
    <recommendedName>
        <fullName evidence="3">Phosphoribosylaminoimidazolesuccinocarboxamide synthase</fullName>
    </recommendedName>
</protein>
<dbReference type="EMBL" id="BART01006617">
    <property type="protein sequence ID" value="GAG66834.1"/>
    <property type="molecule type" value="Genomic_DNA"/>
</dbReference>
<proteinExistence type="predicted"/>
<organism evidence="1">
    <name type="scientific">marine sediment metagenome</name>
    <dbReference type="NCBI Taxonomy" id="412755"/>
    <lineage>
        <taxon>unclassified sequences</taxon>
        <taxon>metagenomes</taxon>
        <taxon>ecological metagenomes</taxon>
    </lineage>
</organism>
<sequence>MKKSESLYEGKAKKVFKTDDPALLIQQFMGEFTASQAGMYDGS</sequence>
<evidence type="ECO:0000313" key="1">
    <source>
        <dbReference type="EMBL" id="GAG66820.1"/>
    </source>
</evidence>